<protein>
    <submittedName>
        <fullName evidence="1">Uncharacterized protein</fullName>
    </submittedName>
</protein>
<organism evidence="1 2">
    <name type="scientific">Pleurodeles waltl</name>
    <name type="common">Iberian ribbed newt</name>
    <dbReference type="NCBI Taxonomy" id="8319"/>
    <lineage>
        <taxon>Eukaryota</taxon>
        <taxon>Metazoa</taxon>
        <taxon>Chordata</taxon>
        <taxon>Craniata</taxon>
        <taxon>Vertebrata</taxon>
        <taxon>Euteleostomi</taxon>
        <taxon>Amphibia</taxon>
        <taxon>Batrachia</taxon>
        <taxon>Caudata</taxon>
        <taxon>Salamandroidea</taxon>
        <taxon>Salamandridae</taxon>
        <taxon>Pleurodelinae</taxon>
        <taxon>Pleurodeles</taxon>
    </lineage>
</organism>
<dbReference type="Proteomes" id="UP001066276">
    <property type="component" value="Chromosome 6"/>
</dbReference>
<reference evidence="1" key="1">
    <citation type="journal article" date="2022" name="bioRxiv">
        <title>Sequencing and chromosome-scale assembly of the giantPleurodeles waltlgenome.</title>
        <authorList>
            <person name="Brown T."/>
            <person name="Elewa A."/>
            <person name="Iarovenko S."/>
            <person name="Subramanian E."/>
            <person name="Araus A.J."/>
            <person name="Petzold A."/>
            <person name="Susuki M."/>
            <person name="Suzuki K.-i.T."/>
            <person name="Hayashi T."/>
            <person name="Toyoda A."/>
            <person name="Oliveira C."/>
            <person name="Osipova E."/>
            <person name="Leigh N.D."/>
            <person name="Simon A."/>
            <person name="Yun M.H."/>
        </authorList>
    </citation>
    <scope>NUCLEOTIDE SEQUENCE</scope>
    <source>
        <strain evidence="1">20211129_DDA</strain>
        <tissue evidence="1">Liver</tissue>
    </source>
</reference>
<name>A0AAV7QXZ5_PLEWA</name>
<proteinExistence type="predicted"/>
<comment type="caution">
    <text evidence="1">The sequence shown here is derived from an EMBL/GenBank/DDBJ whole genome shotgun (WGS) entry which is preliminary data.</text>
</comment>
<accession>A0AAV7QXZ5</accession>
<evidence type="ECO:0000313" key="2">
    <source>
        <dbReference type="Proteomes" id="UP001066276"/>
    </source>
</evidence>
<keyword evidence="2" id="KW-1185">Reference proteome</keyword>
<evidence type="ECO:0000313" key="1">
    <source>
        <dbReference type="EMBL" id="KAJ1145379.1"/>
    </source>
</evidence>
<sequence length="107" mass="12057">MALKDSSPSKAAVGSLPVPITQDYMDQFLKDIRSKIGSLMSDFQSCLQNMRQDISEIGEHVDDLECTADSTAEDQAVLWRRVDTLEEQQDAKDEDIMNFTAELLQMI</sequence>
<dbReference type="AlphaFoldDB" id="A0AAV7QXZ5"/>
<dbReference type="EMBL" id="JANPWB010000010">
    <property type="protein sequence ID" value="KAJ1145379.1"/>
    <property type="molecule type" value="Genomic_DNA"/>
</dbReference>
<gene>
    <name evidence="1" type="ORF">NDU88_011666</name>
</gene>